<organism evidence="1 2">
    <name type="scientific">Microbacterium phage Brahms</name>
    <dbReference type="NCBI Taxonomy" id="2419973"/>
    <lineage>
        <taxon>Viruses</taxon>
        <taxon>Duplodnaviria</taxon>
        <taxon>Heunggongvirae</taxon>
        <taxon>Uroviricota</taxon>
        <taxon>Caudoviricetes</taxon>
        <taxon>Armstrongvirus</taxon>
        <taxon>Armstrongvirus armstrong</taxon>
    </lineage>
</organism>
<sequence length="60" mass="6948">MNKRIAYRQTVNSFHQSYTLNRVGTLTGEVSEAGMLRVQWDEDRLGRMGWVAPNTFEELS</sequence>
<gene>
    <name evidence="1" type="primary">53</name>
    <name evidence="1" type="ORF">PBI_BRAHMS_53</name>
</gene>
<dbReference type="EMBL" id="MH834602">
    <property type="protein sequence ID" value="AYN55924.1"/>
    <property type="molecule type" value="Genomic_DNA"/>
</dbReference>
<proteinExistence type="predicted"/>
<reference evidence="1 2" key="1">
    <citation type="submission" date="2018-09" db="EMBL/GenBank/DDBJ databases">
        <authorList>
            <person name="Fryberger R.B."/>
            <person name="Stoner T.H."/>
            <person name="Garlena R.A."/>
            <person name="Russell D.A."/>
            <person name="Pope W.H."/>
            <person name="Jacobs-Sera D."/>
            <person name="Hatfull G.F."/>
        </authorList>
    </citation>
    <scope>NUCLEOTIDE SEQUENCE [LARGE SCALE GENOMIC DNA]</scope>
</reference>
<protein>
    <submittedName>
        <fullName evidence="1">Uncharacterized protein</fullName>
    </submittedName>
</protein>
<evidence type="ECO:0000313" key="2">
    <source>
        <dbReference type="Proteomes" id="UP000279098"/>
    </source>
</evidence>
<accession>A0A3G2KAD1</accession>
<evidence type="ECO:0000313" key="1">
    <source>
        <dbReference type="EMBL" id="AYN55924.1"/>
    </source>
</evidence>
<name>A0A3G2KAD1_9CAUD</name>
<dbReference type="Proteomes" id="UP000279098">
    <property type="component" value="Genome"/>
</dbReference>